<reference evidence="1 2" key="1">
    <citation type="submission" date="2020-05" db="EMBL/GenBank/DDBJ databases">
        <authorList>
            <person name="Whitworth D."/>
        </authorList>
    </citation>
    <scope>NUCLEOTIDE SEQUENCE [LARGE SCALE GENOMIC DNA]</scope>
    <source>
        <strain evidence="1 2">AB043B</strain>
    </source>
</reference>
<organism evidence="1 2">
    <name type="scientific">Corallococcus exercitus</name>
    <dbReference type="NCBI Taxonomy" id="2316736"/>
    <lineage>
        <taxon>Bacteria</taxon>
        <taxon>Pseudomonadati</taxon>
        <taxon>Myxococcota</taxon>
        <taxon>Myxococcia</taxon>
        <taxon>Myxococcales</taxon>
        <taxon>Cystobacterineae</taxon>
        <taxon>Myxococcaceae</taxon>
        <taxon>Corallococcus</taxon>
    </lineage>
</organism>
<dbReference type="AlphaFoldDB" id="A0A7Y4KFK3"/>
<name>A0A7Y4KFK3_9BACT</name>
<dbReference type="RefSeq" id="WP_171432807.1">
    <property type="nucleotide sequence ID" value="NZ_JABFJV010000006.1"/>
</dbReference>
<comment type="caution">
    <text evidence="1">The sequence shown here is derived from an EMBL/GenBank/DDBJ whole genome shotgun (WGS) entry which is preliminary data.</text>
</comment>
<accession>A0A7Y4KFK3</accession>
<gene>
    <name evidence="1" type="ORF">HMI49_01940</name>
</gene>
<proteinExistence type="predicted"/>
<evidence type="ECO:0000313" key="2">
    <source>
        <dbReference type="Proteomes" id="UP000563426"/>
    </source>
</evidence>
<protein>
    <submittedName>
        <fullName evidence="1">Uncharacterized protein</fullName>
    </submittedName>
</protein>
<keyword evidence="2" id="KW-1185">Reference proteome</keyword>
<sequence>MIAPNANWPSDFDFEPVFTLCNSDNVTKEPRADSRGLCVHVDFESFAKGSGPASYAIEGTVQVPAQGFMEINYGVLFEPGPGHDPGLKEAWTRSFCPDGDDEVDATQQVSGRFVLEENSEDRLQGQLELTVQGPTGGTCPGEAAEVDVDFNFSM</sequence>
<dbReference type="EMBL" id="JABFJV010000006">
    <property type="protein sequence ID" value="NOK31964.1"/>
    <property type="molecule type" value="Genomic_DNA"/>
</dbReference>
<evidence type="ECO:0000313" key="1">
    <source>
        <dbReference type="EMBL" id="NOK31964.1"/>
    </source>
</evidence>
<dbReference type="Proteomes" id="UP000563426">
    <property type="component" value="Unassembled WGS sequence"/>
</dbReference>